<sequence length="182" mass="20167">MQVVLQEIVDAADVLLHGRPMLIAAVRRAAAGLPGDDFDTPPSEWEASARPELNHWLTGPAPFDDGPALSAHLDCNADPADLRRGPQGLASHPESLEWEWVPAFVAPLRQAGWWRSEIAEKLLEEIGDRCMQVGTALVELTEFKSADNDDMLELLFIDAKAIDRLDTLSAAVGRRVEWWRSH</sequence>
<evidence type="ECO:0000313" key="2">
    <source>
        <dbReference type="Proteomes" id="UP000037179"/>
    </source>
</evidence>
<evidence type="ECO:0008006" key="3">
    <source>
        <dbReference type="Google" id="ProtNLM"/>
    </source>
</evidence>
<keyword evidence="2" id="KW-1185">Reference proteome</keyword>
<comment type="caution">
    <text evidence="1">The sequence shown here is derived from an EMBL/GenBank/DDBJ whole genome shotgun (WGS) entry which is preliminary data.</text>
</comment>
<proteinExistence type="predicted"/>
<dbReference type="Proteomes" id="UP000037179">
    <property type="component" value="Unassembled WGS sequence"/>
</dbReference>
<evidence type="ECO:0000313" key="1">
    <source>
        <dbReference type="EMBL" id="GAP28917.1"/>
    </source>
</evidence>
<dbReference type="EMBL" id="BBYQ01000046">
    <property type="protein sequence ID" value="GAP28917.1"/>
    <property type="molecule type" value="Genomic_DNA"/>
</dbReference>
<gene>
    <name evidence="1" type="ORF">NSK11_contig00046-0002</name>
</gene>
<organism evidence="1 2">
    <name type="scientific">Nocardia seriolae</name>
    <dbReference type="NCBI Taxonomy" id="37332"/>
    <lineage>
        <taxon>Bacteria</taxon>
        <taxon>Bacillati</taxon>
        <taxon>Actinomycetota</taxon>
        <taxon>Actinomycetes</taxon>
        <taxon>Mycobacteriales</taxon>
        <taxon>Nocardiaceae</taxon>
        <taxon>Nocardia</taxon>
    </lineage>
</organism>
<accession>A0ABC9YTS9</accession>
<reference evidence="2" key="1">
    <citation type="submission" date="2015-07" db="EMBL/GenBank/DDBJ databases">
        <title>Nocardia seriolae U-1 whole genome shotgun sequence.</title>
        <authorList>
            <person name="Imajoh M."/>
            <person name="Fukumoto Y."/>
            <person name="Sukeda M."/>
            <person name="Yamane J."/>
            <person name="Yamasaki K."/>
            <person name="Shimizu M."/>
            <person name="Ohnishi K."/>
            <person name="Oshima S."/>
        </authorList>
    </citation>
    <scope>NUCLEOTIDE SEQUENCE [LARGE SCALE GENOMIC DNA]</scope>
    <source>
        <strain evidence="2">U-1</strain>
    </source>
</reference>
<dbReference type="RefSeq" id="WP_036548218.1">
    <property type="nucleotide sequence ID" value="NZ_AP028459.1"/>
</dbReference>
<dbReference type="AlphaFoldDB" id="A0ABC9YTS9"/>
<protein>
    <recommendedName>
        <fullName evidence="3">DUF4253 domain-containing protein</fullName>
    </recommendedName>
</protein>
<name>A0ABC9YTS9_9NOCA</name>
<reference evidence="1 2" key="2">
    <citation type="journal article" date="2016" name="Genome Announc.">
        <title>Draft Genome Sequence of Erythromycin- and Oxytetracycline-Sensitive Nocardia seriolae Strain U-1 (NBRC 110359).</title>
        <authorList>
            <person name="Imajoh M."/>
            <person name="Sukeda M."/>
            <person name="Shimizu M."/>
            <person name="Yamane J."/>
            <person name="Ohnishi K."/>
            <person name="Oshima S."/>
        </authorList>
    </citation>
    <scope>NUCLEOTIDE SEQUENCE [LARGE SCALE GENOMIC DNA]</scope>
    <source>
        <strain evidence="1 2">U-1</strain>
    </source>
</reference>